<feature type="region of interest" description="Disordered" evidence="1">
    <location>
        <begin position="33"/>
        <end position="59"/>
    </location>
</feature>
<dbReference type="AlphaFoldDB" id="A0A2T4C2C8"/>
<evidence type="ECO:0000313" key="3">
    <source>
        <dbReference type="EMBL" id="PTB75720.1"/>
    </source>
</evidence>
<feature type="domain" description="N-acetyltransferase" evidence="2">
    <location>
        <begin position="346"/>
        <end position="546"/>
    </location>
</feature>
<reference evidence="3 4" key="1">
    <citation type="submission" date="2016-07" db="EMBL/GenBank/DDBJ databases">
        <title>Multiple horizontal gene transfer events from other fungi enriched the ability of initially mycotrophic Trichoderma (Ascomycota) to feed on dead plant biomass.</title>
        <authorList>
            <consortium name="DOE Joint Genome Institute"/>
            <person name="Aerts A."/>
            <person name="Atanasova L."/>
            <person name="Chenthamara K."/>
            <person name="Zhang J."/>
            <person name="Grujic M."/>
            <person name="Henrissat B."/>
            <person name="Kuo A."/>
            <person name="Salamov A."/>
            <person name="Lipzen A."/>
            <person name="Labutti K."/>
            <person name="Barry K."/>
            <person name="Miao Y."/>
            <person name="Rahimi M.J."/>
            <person name="Shen Q."/>
            <person name="Grigoriev I.V."/>
            <person name="Kubicek C.P."/>
            <person name="Druzhinina I.S."/>
        </authorList>
    </citation>
    <scope>NUCLEOTIDE SEQUENCE [LARGE SCALE GENOMIC DNA]</scope>
    <source>
        <strain evidence="3 4">ATCC 18648</strain>
    </source>
</reference>
<gene>
    <name evidence="3" type="ORF">M440DRAFT_5233</name>
</gene>
<dbReference type="STRING" id="983965.A0A2T4C2C8"/>
<dbReference type="GO" id="GO:0016747">
    <property type="term" value="F:acyltransferase activity, transferring groups other than amino-acyl groups"/>
    <property type="evidence" value="ECO:0007669"/>
    <property type="project" value="InterPro"/>
</dbReference>
<dbReference type="PROSITE" id="PS51186">
    <property type="entry name" value="GNAT"/>
    <property type="match status" value="1"/>
</dbReference>
<feature type="compositionally biased region" description="Polar residues" evidence="1">
    <location>
        <begin position="83"/>
        <end position="92"/>
    </location>
</feature>
<evidence type="ECO:0000313" key="4">
    <source>
        <dbReference type="Proteomes" id="UP000240760"/>
    </source>
</evidence>
<name>A0A2T4C2C8_TRILO</name>
<proteinExistence type="predicted"/>
<feature type="compositionally biased region" description="Polar residues" evidence="1">
    <location>
        <begin position="99"/>
        <end position="109"/>
    </location>
</feature>
<sequence length="570" mass="63757">MDLTPSSQRAGSSSVEDGKVVRRFTALKEWLLRDPVSPRALETPATPRSPDVPKPAEPPTLLRNVAIQDSVAIITGRLGSLHTKTSTDASIRNTEDPTTHPSGTGISETTHQDQEAAFNSSEGGARVSESVHADLVPESQPRGFMNSAEDMPVDPSQRTDGFADFEAQSQRSRVSWDVSDGLSDGDNQDEPQQYTVSDGIKVSRTMLWLQLTSEPPALVHSCKSLAGVRHYTRDIDTETGHFLPEISYPDTLKTLHEGPSRDQRDIAWRQANMTAALQIDREIRSREWLAVKLKAQIKPQPEPVAIEPAATPRGNCVVRPATPQDFAAIATIINSESRTKGIPQVMEWKEVTAADVQKIYDSCRENMQPFIVATTARDTLLDLANWPVYSTQAYQEYLAFRSAQAKVPPMIFGFAYMMEARVGMLGSPCPGSRHTGQVKVIVHPDHRGKLYGSALLDRILVCTAPFHRRVLEYGWRCEDSSSVYEENPVFNRRQYAWIYIETFCDGRDDPTLKKASNFLEKFEFQEACYLRCAVKTDRYYESQWLDLVLWAREAQPRSNIADVLPGAQNL</sequence>
<feature type="region of interest" description="Disordered" evidence="1">
    <location>
        <begin position="83"/>
        <end position="194"/>
    </location>
</feature>
<dbReference type="SUPFAM" id="SSF55729">
    <property type="entry name" value="Acyl-CoA N-acyltransferases (Nat)"/>
    <property type="match status" value="1"/>
</dbReference>
<dbReference type="EMBL" id="KZ679133">
    <property type="protein sequence ID" value="PTB75720.1"/>
    <property type="molecule type" value="Genomic_DNA"/>
</dbReference>
<dbReference type="Proteomes" id="UP000240760">
    <property type="component" value="Unassembled WGS sequence"/>
</dbReference>
<evidence type="ECO:0000259" key="2">
    <source>
        <dbReference type="PROSITE" id="PS51186"/>
    </source>
</evidence>
<protein>
    <recommendedName>
        <fullName evidence="2">N-acetyltransferase domain-containing protein</fullName>
    </recommendedName>
</protein>
<organism evidence="3 4">
    <name type="scientific">Trichoderma longibrachiatum ATCC 18648</name>
    <dbReference type="NCBI Taxonomy" id="983965"/>
    <lineage>
        <taxon>Eukaryota</taxon>
        <taxon>Fungi</taxon>
        <taxon>Dikarya</taxon>
        <taxon>Ascomycota</taxon>
        <taxon>Pezizomycotina</taxon>
        <taxon>Sordariomycetes</taxon>
        <taxon>Hypocreomycetidae</taxon>
        <taxon>Hypocreales</taxon>
        <taxon>Hypocreaceae</taxon>
        <taxon>Trichoderma</taxon>
    </lineage>
</organism>
<dbReference type="CDD" id="cd04301">
    <property type="entry name" value="NAT_SF"/>
    <property type="match status" value="1"/>
</dbReference>
<dbReference type="Gene3D" id="3.40.630.30">
    <property type="match status" value="1"/>
</dbReference>
<dbReference type="InterPro" id="IPR016181">
    <property type="entry name" value="Acyl_CoA_acyltransferase"/>
</dbReference>
<dbReference type="InterPro" id="IPR000182">
    <property type="entry name" value="GNAT_dom"/>
</dbReference>
<dbReference type="OrthoDB" id="2129362at2759"/>
<evidence type="ECO:0000256" key="1">
    <source>
        <dbReference type="SAM" id="MobiDB-lite"/>
    </source>
</evidence>
<keyword evidence="4" id="KW-1185">Reference proteome</keyword>
<accession>A0A2T4C2C8</accession>